<keyword evidence="3" id="KW-0472">Membrane</keyword>
<evidence type="ECO:0000313" key="5">
    <source>
        <dbReference type="Proteomes" id="UP000618460"/>
    </source>
</evidence>
<evidence type="ECO:0000313" key="4">
    <source>
        <dbReference type="EMBL" id="GGM27249.1"/>
    </source>
</evidence>
<keyword evidence="2" id="KW-0178">Competence</keyword>
<dbReference type="RefSeq" id="WP_162879222.1">
    <property type="nucleotide sequence ID" value="NZ_BMLG01000003.1"/>
</dbReference>
<comment type="caution">
    <text evidence="4">The sequence shown here is derived from an EMBL/GenBank/DDBJ whole genome shotgun (WGS) entry which is preliminary data.</text>
</comment>
<dbReference type="AlphaFoldDB" id="A0A917TKV0"/>
<dbReference type="GO" id="GO:0009986">
    <property type="term" value="C:cell surface"/>
    <property type="evidence" value="ECO:0007669"/>
    <property type="project" value="UniProtKB-SubCell"/>
</dbReference>
<reference evidence="4" key="2">
    <citation type="submission" date="2020-09" db="EMBL/GenBank/DDBJ databases">
        <authorList>
            <person name="Sun Q."/>
            <person name="Zhou Y."/>
        </authorList>
    </citation>
    <scope>NUCLEOTIDE SEQUENCE</scope>
    <source>
        <strain evidence="4">CGMCC 1.6333</strain>
    </source>
</reference>
<evidence type="ECO:0000256" key="2">
    <source>
        <dbReference type="ARBA" id="ARBA00023287"/>
    </source>
</evidence>
<comment type="subcellular location">
    <subcellularLocation>
        <location evidence="1">Cell surface</location>
    </subcellularLocation>
</comment>
<gene>
    <name evidence="4" type="ORF">GCM10011351_11330</name>
</gene>
<protein>
    <recommendedName>
        <fullName evidence="6">Prepilin-type N-terminal cleavage/methylation domain-containing protein</fullName>
    </recommendedName>
</protein>
<keyword evidence="3" id="KW-0812">Transmembrane</keyword>
<dbReference type="NCBIfam" id="TIGR02532">
    <property type="entry name" value="IV_pilin_GFxxxE"/>
    <property type="match status" value="1"/>
</dbReference>
<feature type="transmembrane region" description="Helical" evidence="3">
    <location>
        <begin position="13"/>
        <end position="33"/>
    </location>
</feature>
<proteinExistence type="predicted"/>
<dbReference type="EMBL" id="BMLG01000003">
    <property type="protein sequence ID" value="GGM27249.1"/>
    <property type="molecule type" value="Genomic_DNA"/>
</dbReference>
<keyword evidence="5" id="KW-1185">Reference proteome</keyword>
<name>A0A917TKV0_9BACI</name>
<dbReference type="GO" id="GO:0030420">
    <property type="term" value="P:establishment of competence for transformation"/>
    <property type="evidence" value="ECO:0007669"/>
    <property type="project" value="UniProtKB-KW"/>
</dbReference>
<evidence type="ECO:0000256" key="3">
    <source>
        <dbReference type="SAM" id="Phobius"/>
    </source>
</evidence>
<evidence type="ECO:0000256" key="1">
    <source>
        <dbReference type="ARBA" id="ARBA00004241"/>
    </source>
</evidence>
<dbReference type="PROSITE" id="PS00409">
    <property type="entry name" value="PROKAR_NTER_METHYL"/>
    <property type="match status" value="1"/>
</dbReference>
<dbReference type="Proteomes" id="UP000618460">
    <property type="component" value="Unassembled WGS sequence"/>
</dbReference>
<dbReference type="InterPro" id="IPR012902">
    <property type="entry name" value="N_methyl_site"/>
</dbReference>
<keyword evidence="3" id="KW-1133">Transmembrane helix</keyword>
<reference evidence="4" key="1">
    <citation type="journal article" date="2014" name="Int. J. Syst. Evol. Microbiol.">
        <title>Complete genome sequence of Corynebacterium casei LMG S-19264T (=DSM 44701T), isolated from a smear-ripened cheese.</title>
        <authorList>
            <consortium name="US DOE Joint Genome Institute (JGI-PGF)"/>
            <person name="Walter F."/>
            <person name="Albersmeier A."/>
            <person name="Kalinowski J."/>
            <person name="Ruckert C."/>
        </authorList>
    </citation>
    <scope>NUCLEOTIDE SEQUENCE</scope>
    <source>
        <strain evidence="4">CGMCC 1.6333</strain>
    </source>
</reference>
<accession>A0A917TKV0</accession>
<organism evidence="4 5">
    <name type="scientific">Paraliobacillus quinghaiensis</name>
    <dbReference type="NCBI Taxonomy" id="470815"/>
    <lineage>
        <taxon>Bacteria</taxon>
        <taxon>Bacillati</taxon>
        <taxon>Bacillota</taxon>
        <taxon>Bacilli</taxon>
        <taxon>Bacillales</taxon>
        <taxon>Bacillaceae</taxon>
        <taxon>Paraliobacillus</taxon>
    </lineage>
</organism>
<dbReference type="Pfam" id="PF07963">
    <property type="entry name" value="N_methyl"/>
    <property type="match status" value="1"/>
</dbReference>
<sequence>MFKNEKGMTLVELLAALALMSIIIALIGSAHIFGQKQYRNQTEEINYQEQVRYVMATITKEIRSTESDKVMITNEINKITLGTTSYKLDQPNFYKNSTVLSDKISNFIINEEDGKIEVSISSLPNRNGKIETLSTVIYLRE</sequence>
<evidence type="ECO:0008006" key="6">
    <source>
        <dbReference type="Google" id="ProtNLM"/>
    </source>
</evidence>